<feature type="transmembrane region" description="Helical" evidence="6">
    <location>
        <begin position="184"/>
        <end position="209"/>
    </location>
</feature>
<feature type="transmembrane region" description="Helical" evidence="6">
    <location>
        <begin position="221"/>
        <end position="238"/>
    </location>
</feature>
<evidence type="ECO:0008006" key="9">
    <source>
        <dbReference type="Google" id="ProtNLM"/>
    </source>
</evidence>
<evidence type="ECO:0000256" key="5">
    <source>
        <dbReference type="ARBA" id="ARBA00023136"/>
    </source>
</evidence>
<evidence type="ECO:0000256" key="2">
    <source>
        <dbReference type="ARBA" id="ARBA00022475"/>
    </source>
</evidence>
<evidence type="ECO:0000313" key="7">
    <source>
        <dbReference type="EMBL" id="GAC19802.1"/>
    </source>
</evidence>
<feature type="transmembrane region" description="Helical" evidence="6">
    <location>
        <begin position="346"/>
        <end position="367"/>
    </location>
</feature>
<keyword evidence="5 6" id="KW-0472">Membrane</keyword>
<dbReference type="PANTHER" id="PTHR30250">
    <property type="entry name" value="PST FAMILY PREDICTED COLANIC ACID TRANSPORTER"/>
    <property type="match status" value="1"/>
</dbReference>
<evidence type="ECO:0000256" key="4">
    <source>
        <dbReference type="ARBA" id="ARBA00022989"/>
    </source>
</evidence>
<dbReference type="AlphaFoldDB" id="K6YNS1"/>
<accession>K6YNS1</accession>
<feature type="transmembrane region" description="Helical" evidence="6">
    <location>
        <begin position="291"/>
        <end position="314"/>
    </location>
</feature>
<keyword evidence="8" id="KW-1185">Reference proteome</keyword>
<feature type="transmembrane region" description="Helical" evidence="6">
    <location>
        <begin position="321"/>
        <end position="340"/>
    </location>
</feature>
<dbReference type="EMBL" id="BAEO01000040">
    <property type="protein sequence ID" value="GAC19802.1"/>
    <property type="molecule type" value="Genomic_DNA"/>
</dbReference>
<dbReference type="STRING" id="493475.GARC_2837"/>
<name>K6YNS1_9ALTE</name>
<dbReference type="Proteomes" id="UP000006327">
    <property type="component" value="Unassembled WGS sequence"/>
</dbReference>
<comment type="caution">
    <text evidence="7">The sequence shown here is derived from an EMBL/GenBank/DDBJ whole genome shotgun (WGS) entry which is preliminary data.</text>
</comment>
<feature type="transmembrane region" description="Helical" evidence="6">
    <location>
        <begin position="145"/>
        <end position="163"/>
    </location>
</feature>
<dbReference type="InterPro" id="IPR050833">
    <property type="entry name" value="Poly_Biosynth_Transport"/>
</dbReference>
<feature type="transmembrane region" description="Helical" evidence="6">
    <location>
        <begin position="259"/>
        <end position="279"/>
    </location>
</feature>
<feature type="transmembrane region" description="Helical" evidence="6">
    <location>
        <begin position="53"/>
        <end position="78"/>
    </location>
</feature>
<gene>
    <name evidence="7" type="ORF">GARC_2837</name>
</gene>
<reference evidence="7 8" key="1">
    <citation type="journal article" date="2017" name="Antonie Van Leeuwenhoek">
        <title>Rhizobium rhizosphaerae sp. nov., a novel species isolated from rice rhizosphere.</title>
        <authorList>
            <person name="Zhao J.J."/>
            <person name="Zhang J."/>
            <person name="Zhang R.J."/>
            <person name="Zhang C.W."/>
            <person name="Yin H.Q."/>
            <person name="Zhang X.X."/>
        </authorList>
    </citation>
    <scope>NUCLEOTIDE SEQUENCE [LARGE SCALE GENOMIC DNA]</scope>
    <source>
        <strain evidence="7 8">BSs20135</strain>
    </source>
</reference>
<evidence type="ECO:0000256" key="1">
    <source>
        <dbReference type="ARBA" id="ARBA00004651"/>
    </source>
</evidence>
<comment type="subcellular location">
    <subcellularLocation>
        <location evidence="1">Cell membrane</location>
        <topology evidence="1">Multi-pass membrane protein</topology>
    </subcellularLocation>
</comment>
<protein>
    <recommendedName>
        <fullName evidence="9">Polysaccharide biosynthesis protein</fullName>
    </recommendedName>
</protein>
<keyword evidence="4 6" id="KW-1133">Transmembrane helix</keyword>
<dbReference type="PANTHER" id="PTHR30250:SF11">
    <property type="entry name" value="O-ANTIGEN TRANSPORTER-RELATED"/>
    <property type="match status" value="1"/>
</dbReference>
<feature type="transmembrane region" description="Helical" evidence="6">
    <location>
        <begin position="84"/>
        <end position="105"/>
    </location>
</feature>
<organism evidence="7 8">
    <name type="scientific">Paraglaciecola arctica BSs20135</name>
    <dbReference type="NCBI Taxonomy" id="493475"/>
    <lineage>
        <taxon>Bacteria</taxon>
        <taxon>Pseudomonadati</taxon>
        <taxon>Pseudomonadota</taxon>
        <taxon>Gammaproteobacteria</taxon>
        <taxon>Alteromonadales</taxon>
        <taxon>Alteromonadaceae</taxon>
        <taxon>Paraglaciecola</taxon>
    </lineage>
</organism>
<sequence length="385" mass="43275">MCVLLISTQFADSEIALFSKVIALTAITIVCMDFGCNQLIVSRSNKGVDRYVLIIKLSAIVSSLVLFALFWDALASLYNIPLDILPYFLFYVITTSLSNSIAYSLQGKGDMRFFLIVFYGRVITHFSILFLFLVFDASSQPYMDWLIIGCIVNLAFVLVFGFWKKQKISLERHDGLLNSSLKKSMLYFLSALAVVLMLRVDAIILGGISDEWLAEFFKVKAIALGISLVSTSFSHMFMTKIKQYTINGWPGYMREVCKAFLMFLPVSIIMLIMAPTVYSNLYGDISTSANYIMLILICAYSTGVITNPINALLLRAEKASILFKMNIIQLIIIYGLSSLLAAYSPVYVAMAIFSAHVFSLVFTLKYVRSHNVQIFRKIKASFEVN</sequence>
<keyword evidence="3 6" id="KW-0812">Transmembrane</keyword>
<feature type="transmembrane region" description="Helical" evidence="6">
    <location>
        <begin position="112"/>
        <end position="133"/>
    </location>
</feature>
<evidence type="ECO:0000256" key="3">
    <source>
        <dbReference type="ARBA" id="ARBA00022692"/>
    </source>
</evidence>
<proteinExistence type="predicted"/>
<evidence type="ECO:0000256" key="6">
    <source>
        <dbReference type="SAM" id="Phobius"/>
    </source>
</evidence>
<feature type="transmembrane region" description="Helical" evidence="6">
    <location>
        <begin position="21"/>
        <end position="41"/>
    </location>
</feature>
<keyword evidence="2" id="KW-1003">Cell membrane</keyword>
<evidence type="ECO:0000313" key="8">
    <source>
        <dbReference type="Proteomes" id="UP000006327"/>
    </source>
</evidence>
<dbReference type="GO" id="GO:0005886">
    <property type="term" value="C:plasma membrane"/>
    <property type="evidence" value="ECO:0007669"/>
    <property type="project" value="UniProtKB-SubCell"/>
</dbReference>